<feature type="transmembrane region" description="Helical" evidence="7">
    <location>
        <begin position="971"/>
        <end position="993"/>
    </location>
</feature>
<evidence type="ECO:0000313" key="10">
    <source>
        <dbReference type="EMBL" id="MBC5678589.1"/>
    </source>
</evidence>
<comment type="caution">
    <text evidence="10">The sequence shown here is derived from an EMBL/GenBank/DDBJ whole genome shotgun (WGS) entry which is preliminary data.</text>
</comment>
<dbReference type="EMBL" id="JACOOS010000018">
    <property type="protein sequence ID" value="MBC5678589.1"/>
    <property type="molecule type" value="Genomic_DNA"/>
</dbReference>
<feature type="transmembrane region" description="Helical" evidence="7">
    <location>
        <begin position="566"/>
        <end position="592"/>
    </location>
</feature>
<evidence type="ECO:0000256" key="3">
    <source>
        <dbReference type="ARBA" id="ARBA00022692"/>
    </source>
</evidence>
<dbReference type="PANTHER" id="PTHR30287:SF1">
    <property type="entry name" value="INNER MEMBRANE PROTEIN"/>
    <property type="match status" value="1"/>
</dbReference>
<feature type="transmembrane region" description="Helical" evidence="7">
    <location>
        <begin position="612"/>
        <end position="634"/>
    </location>
</feature>
<keyword evidence="3 7" id="KW-0812">Transmembrane</keyword>
<dbReference type="PANTHER" id="PTHR30287">
    <property type="entry name" value="MEMBRANE COMPONENT OF PREDICTED ABC SUPERFAMILY METABOLITE UPTAKE TRANSPORTER"/>
    <property type="match status" value="1"/>
</dbReference>
<evidence type="ECO:0000256" key="5">
    <source>
        <dbReference type="ARBA" id="ARBA00023136"/>
    </source>
</evidence>
<feature type="domain" description="ABC3 transporter permease C-terminal" evidence="8">
    <location>
        <begin position="922"/>
        <end position="1039"/>
    </location>
</feature>
<reference evidence="10 11" key="1">
    <citation type="submission" date="2020-08" db="EMBL/GenBank/DDBJ databases">
        <title>Genome public.</title>
        <authorList>
            <person name="Liu C."/>
            <person name="Sun Q."/>
        </authorList>
    </citation>
    <scope>NUCLEOTIDE SEQUENCE [LARGE SCALE GENOMIC DNA]</scope>
    <source>
        <strain evidence="10 11">NSJ-7</strain>
    </source>
</reference>
<evidence type="ECO:0000259" key="9">
    <source>
        <dbReference type="Pfam" id="PF12704"/>
    </source>
</evidence>
<keyword evidence="5 7" id="KW-0472">Membrane</keyword>
<feature type="coiled-coil region" evidence="6">
    <location>
        <begin position="252"/>
        <end position="483"/>
    </location>
</feature>
<dbReference type="Pfam" id="PF12704">
    <property type="entry name" value="MacB_PCD"/>
    <property type="match status" value="1"/>
</dbReference>
<feature type="domain" description="MacB-like periplasmic core" evidence="9">
    <location>
        <begin position="29"/>
        <end position="223"/>
    </location>
</feature>
<name>A0ABR7FTX2_9FIRM</name>
<keyword evidence="4 7" id="KW-1133">Transmembrane helix</keyword>
<feature type="transmembrane region" description="Helical" evidence="7">
    <location>
        <begin position="519"/>
        <end position="536"/>
    </location>
</feature>
<dbReference type="InterPro" id="IPR038766">
    <property type="entry name" value="Membrane_comp_ABC_pdt"/>
</dbReference>
<dbReference type="Proteomes" id="UP000635828">
    <property type="component" value="Unassembled WGS sequence"/>
</dbReference>
<accession>A0ABR7FTX2</accession>
<evidence type="ECO:0000256" key="7">
    <source>
        <dbReference type="SAM" id="Phobius"/>
    </source>
</evidence>
<feature type="transmembrane region" description="Helical" evidence="7">
    <location>
        <begin position="686"/>
        <end position="706"/>
    </location>
</feature>
<keyword evidence="6" id="KW-0175">Coiled coil</keyword>
<protein>
    <submittedName>
        <fullName evidence="10">FtsX-like permease family protein</fullName>
    </submittedName>
</protein>
<evidence type="ECO:0000256" key="6">
    <source>
        <dbReference type="SAM" id="Coils"/>
    </source>
</evidence>
<keyword evidence="11" id="KW-1185">Reference proteome</keyword>
<keyword evidence="2" id="KW-1003">Cell membrane</keyword>
<evidence type="ECO:0000259" key="8">
    <source>
        <dbReference type="Pfam" id="PF02687"/>
    </source>
</evidence>
<feature type="transmembrane region" description="Helical" evidence="7">
    <location>
        <begin position="1013"/>
        <end position="1035"/>
    </location>
</feature>
<feature type="domain" description="ABC3 transporter permease C-terminal" evidence="8">
    <location>
        <begin position="519"/>
        <end position="637"/>
    </location>
</feature>
<feature type="transmembrane region" description="Helical" evidence="7">
    <location>
        <begin position="918"/>
        <end position="938"/>
    </location>
</feature>
<dbReference type="InterPro" id="IPR003838">
    <property type="entry name" value="ABC3_permease_C"/>
</dbReference>
<gene>
    <name evidence="10" type="ORF">H8S22_13655</name>
</gene>
<evidence type="ECO:0000256" key="1">
    <source>
        <dbReference type="ARBA" id="ARBA00004651"/>
    </source>
</evidence>
<organism evidence="10 11">
    <name type="scientific">Anaerostipes hominis</name>
    <name type="common">ex Liu et al. 2021</name>
    <dbReference type="NCBI Taxonomy" id="2763018"/>
    <lineage>
        <taxon>Bacteria</taxon>
        <taxon>Bacillati</taxon>
        <taxon>Bacillota</taxon>
        <taxon>Clostridia</taxon>
        <taxon>Lachnospirales</taxon>
        <taxon>Lachnospiraceae</taxon>
        <taxon>Anaerostipes</taxon>
    </lineage>
</organism>
<sequence>MGHMKKALHKDNFMMVRKTLPRFLSIFFIVALGVAFFSGVRVTEPDMKLTADAQFDESRLMDLRVLGTMGITDKDVKAVREISGVSVAEPSCSVDTICKLNDTEMVLKVMAATGRLNQIKVTEGRMPETNGECLIDSYLMEHSDIKVGDTITVSSGTDEDIGETLKKSELRVVGVGSSSYYLSRDRGTATIGNGQISGFAVVPKENFKLDVYTDLYITVKGAAEKTAYTDDYDNIVEKTEKKIRGISDSRCEARQKEIKDEAKKEVKKAEDIYIKEKKKADKELVKAKKKLVDAKNDINTGEREITTQETEISRGKKEIKKGWQSYNSGKKQLAKAGKEIKANEKKLARAEKQFFEAKEQLREQMQQAGAMGQIPPEMQMKFEQAKKELSREEAVLKASKKELAKGKKELKANKQKLNRSAALLRQNEKELKSGEQKIRDAREELSNARKKLEKGEKEYKSSKKKADRKFAKAKKKIGDARKEINDIKMPKWYVLDRNRIQSYVEYGGDTERIGAIGEVFPVIFFLVAALVSLTTMTRMVEEQRTQIGILKALGYTGFDVAKKYGLYALLATAGGSIAGVLVGETILPKIIIEAYSMMYTGIGPVQHPFETRFALTASTASVCITLGATIFACYKELREKPAQLMRPEAPKEGKRILLEQIGILWRHLNFTWKSTLRNLFRYKKRFFMTIFGIGGCMALLLVGFGLKDSIFAISKNQYQNIMTYDASVTLEDNLSVKKEQEIASWIQKQHTIRNSTKIHNVSVDVEFDGDRKSASLFVPEDAKELSAYIRFKDRMSGEKYRLSDSGVILTEKVCTLLGIKEGDTVTIKEGETKSVGAKVEHITENYMRHNVYMSKKLYQKLYGEKPEYNQILLKNKDRSDKTETNLGKGLLKQDGAASVSFTSDFEKEMNDMLNNLNIVVFVLIVSAGLLAFVVLYNLNNINIAERKAELATLKVLGFFDMETAAYVYRENILITIIGTAVGAGLGILLHRYVILTAEVDLIMFGRQILPASYLYSVLLTIGFAALINFMMFFQLRKINMVESLKSTE</sequence>
<evidence type="ECO:0000256" key="4">
    <source>
        <dbReference type="ARBA" id="ARBA00022989"/>
    </source>
</evidence>
<comment type="subcellular location">
    <subcellularLocation>
        <location evidence="1">Cell membrane</location>
        <topology evidence="1">Multi-pass membrane protein</topology>
    </subcellularLocation>
</comment>
<dbReference type="Pfam" id="PF02687">
    <property type="entry name" value="FtsX"/>
    <property type="match status" value="2"/>
</dbReference>
<evidence type="ECO:0000256" key="2">
    <source>
        <dbReference type="ARBA" id="ARBA00022475"/>
    </source>
</evidence>
<dbReference type="InterPro" id="IPR025857">
    <property type="entry name" value="MacB_PCD"/>
</dbReference>
<proteinExistence type="predicted"/>
<evidence type="ECO:0000313" key="11">
    <source>
        <dbReference type="Proteomes" id="UP000635828"/>
    </source>
</evidence>